<keyword evidence="1" id="KW-0472">Membrane</keyword>
<dbReference type="EMBL" id="MN739601">
    <property type="protein sequence ID" value="QHT15131.1"/>
    <property type="molecule type" value="Genomic_DNA"/>
</dbReference>
<organism evidence="3">
    <name type="scientific">viral metagenome</name>
    <dbReference type="NCBI Taxonomy" id="1070528"/>
    <lineage>
        <taxon>unclassified sequences</taxon>
        <taxon>metagenomes</taxon>
        <taxon>organismal metagenomes</taxon>
    </lineage>
</organism>
<dbReference type="AlphaFoldDB" id="A0A6C0DFG9"/>
<dbReference type="InterPro" id="IPR013087">
    <property type="entry name" value="Znf_C2H2_type"/>
</dbReference>
<dbReference type="SMART" id="SM00355">
    <property type="entry name" value="ZnF_C2H2"/>
    <property type="match status" value="2"/>
</dbReference>
<dbReference type="PROSITE" id="PS50157">
    <property type="entry name" value="ZINC_FINGER_C2H2_2"/>
    <property type="match status" value="1"/>
</dbReference>
<evidence type="ECO:0000313" key="3">
    <source>
        <dbReference type="EMBL" id="QHT15131.1"/>
    </source>
</evidence>
<dbReference type="InterPro" id="IPR036236">
    <property type="entry name" value="Znf_C2H2_sf"/>
</dbReference>
<evidence type="ECO:0000259" key="2">
    <source>
        <dbReference type="PROSITE" id="PS50157"/>
    </source>
</evidence>
<reference evidence="3" key="1">
    <citation type="journal article" date="2020" name="Nature">
        <title>Giant virus diversity and host interactions through global metagenomics.</title>
        <authorList>
            <person name="Schulz F."/>
            <person name="Roux S."/>
            <person name="Paez-Espino D."/>
            <person name="Jungbluth S."/>
            <person name="Walsh D.A."/>
            <person name="Denef V.J."/>
            <person name="McMahon K.D."/>
            <person name="Konstantinidis K.T."/>
            <person name="Eloe-Fadrosh E.A."/>
            <person name="Kyrpides N.C."/>
            <person name="Woyke T."/>
        </authorList>
    </citation>
    <scope>NUCLEOTIDE SEQUENCE</scope>
    <source>
        <strain evidence="3">GVMAG-M-3300023174-144</strain>
    </source>
</reference>
<dbReference type="Gene3D" id="3.30.160.60">
    <property type="entry name" value="Classic Zinc Finger"/>
    <property type="match status" value="1"/>
</dbReference>
<proteinExistence type="predicted"/>
<keyword evidence="1" id="KW-1133">Transmembrane helix</keyword>
<sequence length="162" mass="18957">MTTIEMNNDAIITKDPQTNLYTCSTCSYYTPLKNSYIKHLKTDKHKINTSPLECGQCNKLFYTKISYNNHVKSCIIQDSNQPENMSDCDGENEILINDNDDDDDNNDDGEEPDEELSLLLTKFGNQYDKLMIKYIIMFFLHIKENMLSFNLLLIFVLFMWNH</sequence>
<feature type="domain" description="C2H2-type" evidence="2">
    <location>
        <begin position="52"/>
        <end position="82"/>
    </location>
</feature>
<accession>A0A6C0DFG9</accession>
<keyword evidence="1" id="KW-0812">Transmembrane</keyword>
<feature type="transmembrane region" description="Helical" evidence="1">
    <location>
        <begin position="134"/>
        <end position="160"/>
    </location>
</feature>
<dbReference type="SUPFAM" id="SSF57667">
    <property type="entry name" value="beta-beta-alpha zinc fingers"/>
    <property type="match status" value="1"/>
</dbReference>
<protein>
    <recommendedName>
        <fullName evidence="2">C2H2-type domain-containing protein</fullName>
    </recommendedName>
</protein>
<evidence type="ECO:0000256" key="1">
    <source>
        <dbReference type="SAM" id="Phobius"/>
    </source>
</evidence>
<name>A0A6C0DFG9_9ZZZZ</name>